<dbReference type="EMBL" id="NGAF01000021">
    <property type="protein sequence ID" value="OXR41270.1"/>
    <property type="molecule type" value="Genomic_DNA"/>
</dbReference>
<dbReference type="PANTHER" id="PTHR33371">
    <property type="entry name" value="INTERMEMBRANE PHOSPHOLIPID TRANSPORT SYSTEM BINDING PROTEIN MLAD-RELATED"/>
    <property type="match status" value="1"/>
</dbReference>
<feature type="domain" description="Mce/MlaD" evidence="2">
    <location>
        <begin position="55"/>
        <end position="129"/>
    </location>
</feature>
<sequence>MGRIAERAPKWKWRGRLPMRERNRVRVGVVGTLLVVIVLAVVFEYRSIPGVSDNSNYRAEFADASGLAVKDDVQVAGVVVGRVKSVELSGDRVEVEFTADTHGVRLGADTRAAIRVGTLLGKRYIELAPEGQGTLAAGATIPLQRTTSGYDVSRSLAEVSDTVAKTDKTRLSDALNQAGALLKTVSPDLESSLTGITRLSNTVASRDQAIDDLLAHANGVSGILSQRNEQFALLLADGRSLFAALNTRADEIHRVLVQAKSVFDELSALAQENTASIGPTLTELGTTVETLNKNYKNVSDSISGLRTFVTQLSDVVASGPFFNVLLDNITPATLNNPQPSNSGGPR</sequence>
<protein>
    <recommendedName>
        <fullName evidence="2">Mce/MlaD domain-containing protein</fullName>
    </recommendedName>
</protein>
<dbReference type="InterPro" id="IPR052336">
    <property type="entry name" value="MlaD_Phospholipid_Transporter"/>
</dbReference>
<organism evidence="3 4">
    <name type="scientific">Nocardia cerradoensis</name>
    <dbReference type="NCBI Taxonomy" id="85688"/>
    <lineage>
        <taxon>Bacteria</taxon>
        <taxon>Bacillati</taxon>
        <taxon>Actinomycetota</taxon>
        <taxon>Actinomycetes</taxon>
        <taxon>Mycobacteriales</taxon>
        <taxon>Nocardiaceae</taxon>
        <taxon>Nocardia</taxon>
    </lineage>
</organism>
<accession>A0A231GXC8</accession>
<evidence type="ECO:0000256" key="1">
    <source>
        <dbReference type="SAM" id="Phobius"/>
    </source>
</evidence>
<keyword evidence="1" id="KW-0472">Membrane</keyword>
<dbReference type="RefSeq" id="WP_223273826.1">
    <property type="nucleotide sequence ID" value="NZ_NGAF01000021.1"/>
</dbReference>
<name>A0A231GXC8_9NOCA</name>
<dbReference type="AlphaFoldDB" id="A0A231GXC8"/>
<dbReference type="GO" id="GO:0005576">
    <property type="term" value="C:extracellular region"/>
    <property type="evidence" value="ECO:0007669"/>
    <property type="project" value="TreeGrafter"/>
</dbReference>
<gene>
    <name evidence="3" type="ORF">B7C42_06668</name>
</gene>
<dbReference type="Proteomes" id="UP000215506">
    <property type="component" value="Unassembled WGS sequence"/>
</dbReference>
<dbReference type="NCBIfam" id="TIGR00996">
    <property type="entry name" value="Mtu_fam_mce"/>
    <property type="match status" value="1"/>
</dbReference>
<evidence type="ECO:0000313" key="3">
    <source>
        <dbReference type="EMBL" id="OXR41270.1"/>
    </source>
</evidence>
<comment type="caution">
    <text evidence="3">The sequence shown here is derived from an EMBL/GenBank/DDBJ whole genome shotgun (WGS) entry which is preliminary data.</text>
</comment>
<keyword evidence="1" id="KW-1133">Transmembrane helix</keyword>
<dbReference type="InterPro" id="IPR003399">
    <property type="entry name" value="Mce/MlaD"/>
</dbReference>
<evidence type="ECO:0000259" key="2">
    <source>
        <dbReference type="Pfam" id="PF02470"/>
    </source>
</evidence>
<reference evidence="3 4" key="1">
    <citation type="submission" date="2017-07" db="EMBL/GenBank/DDBJ databases">
        <title>First draft Genome Sequence of Nocardia cerradoensis isolated from human infection.</title>
        <authorList>
            <person name="Carrasco G."/>
        </authorList>
    </citation>
    <scope>NUCLEOTIDE SEQUENCE [LARGE SCALE GENOMIC DNA]</scope>
    <source>
        <strain evidence="3 4">CNM20130759</strain>
    </source>
</reference>
<keyword evidence="4" id="KW-1185">Reference proteome</keyword>
<feature type="transmembrane region" description="Helical" evidence="1">
    <location>
        <begin position="25"/>
        <end position="43"/>
    </location>
</feature>
<dbReference type="InterPro" id="IPR005693">
    <property type="entry name" value="Mce"/>
</dbReference>
<proteinExistence type="predicted"/>
<evidence type="ECO:0000313" key="4">
    <source>
        <dbReference type="Proteomes" id="UP000215506"/>
    </source>
</evidence>
<dbReference type="Pfam" id="PF02470">
    <property type="entry name" value="MlaD"/>
    <property type="match status" value="1"/>
</dbReference>
<dbReference type="PRINTS" id="PR01782">
    <property type="entry name" value="MCEVIRFACTOR"/>
</dbReference>
<keyword evidence="1" id="KW-0812">Transmembrane</keyword>
<dbReference type="PANTHER" id="PTHR33371:SF18">
    <property type="entry name" value="MCE-FAMILY PROTEIN MCE3C"/>
    <property type="match status" value="1"/>
</dbReference>